<sequence>MLHKTISIAIFLLFLSPVAIKPHGDKKEVKKVTVATMMHQDGDDDHDHEYRDSLEQLENQKSMNKDFAEIKEDVANSAVPTVIKALSLAIIIAGLAFLFIPRKKEGGTNV</sequence>
<organism evidence="2">
    <name type="scientific">hydrothermal vent metagenome</name>
    <dbReference type="NCBI Taxonomy" id="652676"/>
    <lineage>
        <taxon>unclassified sequences</taxon>
        <taxon>metagenomes</taxon>
        <taxon>ecological metagenomes</taxon>
    </lineage>
</organism>
<reference evidence="2" key="1">
    <citation type="submission" date="2018-06" db="EMBL/GenBank/DDBJ databases">
        <authorList>
            <person name="Zhirakovskaya E."/>
        </authorList>
    </citation>
    <scope>NUCLEOTIDE SEQUENCE</scope>
</reference>
<keyword evidence="1" id="KW-0472">Membrane</keyword>
<dbReference type="EMBL" id="UOGD01000073">
    <property type="protein sequence ID" value="VAX17263.1"/>
    <property type="molecule type" value="Genomic_DNA"/>
</dbReference>
<evidence type="ECO:0000256" key="1">
    <source>
        <dbReference type="SAM" id="Phobius"/>
    </source>
</evidence>
<keyword evidence="1" id="KW-1133">Transmembrane helix</keyword>
<dbReference type="AlphaFoldDB" id="A0A3B1BY77"/>
<keyword evidence="1" id="KW-0812">Transmembrane</keyword>
<accession>A0A3B1BY77</accession>
<name>A0A3B1BY77_9ZZZZ</name>
<proteinExistence type="predicted"/>
<evidence type="ECO:0000313" key="2">
    <source>
        <dbReference type="EMBL" id="VAX17263.1"/>
    </source>
</evidence>
<feature type="transmembrane region" description="Helical" evidence="1">
    <location>
        <begin position="82"/>
        <end position="100"/>
    </location>
</feature>
<protein>
    <submittedName>
        <fullName evidence="2">Uncharacterized protein</fullName>
    </submittedName>
</protein>
<gene>
    <name evidence="2" type="ORF">MNBD_IGNAVI01-577</name>
</gene>